<proteinExistence type="predicted"/>
<name>A7KA18_9PHYC</name>
<dbReference type="GeneID" id="5470954"/>
<organism evidence="1 2">
    <name type="scientific">Chlorovirus heliozoae</name>
    <dbReference type="NCBI Taxonomy" id="322019"/>
    <lineage>
        <taxon>Viruses</taxon>
        <taxon>Varidnaviria</taxon>
        <taxon>Bamfordvirae</taxon>
        <taxon>Nucleocytoviricota</taxon>
        <taxon>Megaviricetes</taxon>
        <taxon>Algavirales</taxon>
        <taxon>Phycodnaviridae</taxon>
        <taxon>Chlorovirus</taxon>
    </lineage>
</organism>
<reference evidence="1 2" key="1">
    <citation type="submission" date="2006-09" db="EMBL/GenBank/DDBJ databases">
        <title>Sequence and annotation of the 288-kb ATCV-1 virus that infects an endosymbiotic Chlorella strain of the heliozoon Acanthocystis turfacea.</title>
        <authorList>
            <person name="Fitzgerald L.A."/>
            <person name="Graves M.V."/>
            <person name="Li X."/>
            <person name="Pfitzner A.J.P."/>
            <person name="Hartigan J."/>
            <person name="Van Etten J.L."/>
        </authorList>
    </citation>
    <scope>NUCLEOTIDE SEQUENCE [LARGE SCALE GENOMIC DNA]</scope>
    <source>
        <strain evidence="1 2">ATCV-1</strain>
    </source>
</reference>
<evidence type="ECO:0000313" key="1">
    <source>
        <dbReference type="EMBL" id="ABT16892.1"/>
    </source>
</evidence>
<protein>
    <submittedName>
        <fullName evidence="1">Uncharacterized protein Z758R</fullName>
    </submittedName>
</protein>
<dbReference type="OrthoDB" id="10962at10239"/>
<sequence length="220" mass="24374">MHMFIGLAIIALVITAVFMYYRQKEKFENGVVIGKFAQPIPDNPLQSYTQQPLNLSFVFADPIPDTATSFDRVLSRFTDKMAPTALVQGANFPEAAPYADSEVEEVAKKALARVKGPDAPVLNFVSVEYAAKGVDNLKNAHYDIAFLVYDQVKAFSVKLALVAVVAPNGRMWLKKFASFNGLSTPKDQSGIKGVMNIEHTDLAPFSNDFISFDKMYSQEY</sequence>
<keyword evidence="2" id="KW-1185">Reference proteome</keyword>
<accession>A7KA18</accession>
<evidence type="ECO:0000313" key="2">
    <source>
        <dbReference type="Proteomes" id="UP000202420"/>
    </source>
</evidence>
<dbReference type="Pfam" id="PF25663">
    <property type="entry name" value="NCLDV_minor_capsid_P6"/>
    <property type="match status" value="1"/>
</dbReference>
<dbReference type="RefSeq" id="YP_001427239.1">
    <property type="nucleotide sequence ID" value="NC_008724.1"/>
</dbReference>
<dbReference type="InterPro" id="IPR057907">
    <property type="entry name" value="NCLDV_P6"/>
</dbReference>
<dbReference type="EMBL" id="EF101928">
    <property type="protein sequence ID" value="ABT16892.1"/>
    <property type="molecule type" value="Genomic_DNA"/>
</dbReference>
<dbReference type="Proteomes" id="UP000202420">
    <property type="component" value="Segment"/>
</dbReference>
<dbReference type="KEGG" id="vg:5470954"/>
<gene>
    <name evidence="1" type="primary">Z758R</name>
    <name evidence="1" type="ORF">ATCV1_Z758R</name>
</gene>